<dbReference type="AlphaFoldDB" id="A0AAD5L3L4"/>
<name>A0AAD5L3L4_9CRUS</name>
<reference evidence="1 2" key="1">
    <citation type="submission" date="2022-05" db="EMBL/GenBank/DDBJ databases">
        <title>A multi-omics perspective on studying reproductive biology in Daphnia sinensis.</title>
        <authorList>
            <person name="Jia J."/>
        </authorList>
    </citation>
    <scope>NUCLEOTIDE SEQUENCE [LARGE SCALE GENOMIC DNA]</scope>
    <source>
        <strain evidence="1 2">WSL</strain>
    </source>
</reference>
<evidence type="ECO:0000313" key="1">
    <source>
        <dbReference type="EMBL" id="KAI9564624.1"/>
    </source>
</evidence>
<gene>
    <name evidence="1" type="ORF">GHT06_008365</name>
</gene>
<organism evidence="1 2">
    <name type="scientific">Daphnia sinensis</name>
    <dbReference type="NCBI Taxonomy" id="1820382"/>
    <lineage>
        <taxon>Eukaryota</taxon>
        <taxon>Metazoa</taxon>
        <taxon>Ecdysozoa</taxon>
        <taxon>Arthropoda</taxon>
        <taxon>Crustacea</taxon>
        <taxon>Branchiopoda</taxon>
        <taxon>Diplostraca</taxon>
        <taxon>Cladocera</taxon>
        <taxon>Anomopoda</taxon>
        <taxon>Daphniidae</taxon>
        <taxon>Daphnia</taxon>
        <taxon>Daphnia similis group</taxon>
    </lineage>
</organism>
<evidence type="ECO:0000313" key="2">
    <source>
        <dbReference type="Proteomes" id="UP000820818"/>
    </source>
</evidence>
<dbReference type="EMBL" id="WJBH02000001">
    <property type="protein sequence ID" value="KAI9564624.1"/>
    <property type="molecule type" value="Genomic_DNA"/>
</dbReference>
<proteinExistence type="predicted"/>
<comment type="caution">
    <text evidence="1">The sequence shown here is derived from an EMBL/GenBank/DDBJ whole genome shotgun (WGS) entry which is preliminary data.</text>
</comment>
<protein>
    <submittedName>
        <fullName evidence="1">Uncharacterized protein</fullName>
    </submittedName>
</protein>
<accession>A0AAD5L3L4</accession>
<dbReference type="Proteomes" id="UP000820818">
    <property type="component" value="Linkage Group LG1"/>
</dbReference>
<sequence>MLTAYSGTEHDIAYTTTGGECIKYNPPGLLFYSGGSRMANEVAQQSETLKKRET</sequence>
<keyword evidence="2" id="KW-1185">Reference proteome</keyword>